<organism evidence="2 3">
    <name type="scientific">Grylomicrobium aquisgranensis</name>
    <dbReference type="NCBI Taxonomy" id="2926318"/>
    <lineage>
        <taxon>Bacteria</taxon>
        <taxon>Bacillati</taxon>
        <taxon>Bacillota</taxon>
        <taxon>Erysipelotrichia</taxon>
        <taxon>Erysipelotrichales</taxon>
        <taxon>Erysipelotrichaceae</taxon>
        <taxon>Grylomicrobium</taxon>
    </lineage>
</organism>
<evidence type="ECO:0000313" key="2">
    <source>
        <dbReference type="EMBL" id="MDX8420174.1"/>
    </source>
</evidence>
<feature type="domain" description="Macro" evidence="1">
    <location>
        <begin position="1"/>
        <end position="103"/>
    </location>
</feature>
<protein>
    <submittedName>
        <fullName evidence="2">Macro domain-containing protein</fullName>
    </submittedName>
</protein>
<dbReference type="Pfam" id="PF01661">
    <property type="entry name" value="Macro"/>
    <property type="match status" value="1"/>
</dbReference>
<dbReference type="InterPro" id="IPR002589">
    <property type="entry name" value="Macro_dom"/>
</dbReference>
<accession>A0AB35U5D2</accession>
<proteinExistence type="predicted"/>
<dbReference type="EMBL" id="JALBUR010000024">
    <property type="protein sequence ID" value="MDX8420174.1"/>
    <property type="molecule type" value="Genomic_DNA"/>
</dbReference>
<evidence type="ECO:0000259" key="1">
    <source>
        <dbReference type="PROSITE" id="PS51154"/>
    </source>
</evidence>
<dbReference type="SUPFAM" id="SSF52949">
    <property type="entry name" value="Macro domain-like"/>
    <property type="match status" value="1"/>
</dbReference>
<comment type="caution">
    <text evidence="2">The sequence shown here is derived from an EMBL/GenBank/DDBJ whole genome shotgun (WGS) entry which is preliminary data.</text>
</comment>
<sequence>MIGGGTDSAIYAAAGKEQLLAERKRIGKILPGQAVSTKAFALDARYIIHAVGPSWIDGKHGEKKILESCYRNSLHLAKQLGCTSIAFPLIATGVYQFPKDLAG</sequence>
<name>A0AB35U5D2_9FIRM</name>
<dbReference type="AlphaFoldDB" id="A0AB35U5D2"/>
<dbReference type="SMART" id="SM00506">
    <property type="entry name" value="A1pp"/>
    <property type="match status" value="1"/>
</dbReference>
<keyword evidence="3" id="KW-1185">Reference proteome</keyword>
<reference evidence="2 3" key="1">
    <citation type="submission" date="2022-03" db="EMBL/GenBank/DDBJ databases">
        <title>Novel taxa within the pig intestine.</title>
        <authorList>
            <person name="Wylensek D."/>
            <person name="Bishof K."/>
            <person name="Afrizal A."/>
            <person name="Clavel T."/>
        </authorList>
    </citation>
    <scope>NUCLEOTIDE SEQUENCE [LARGE SCALE GENOMIC DNA]</scope>
    <source>
        <strain evidence="2 3">CLA-KB-P133</strain>
    </source>
</reference>
<dbReference type="InterPro" id="IPR043472">
    <property type="entry name" value="Macro_dom-like"/>
</dbReference>
<dbReference type="PANTHER" id="PTHR11106">
    <property type="entry name" value="GANGLIOSIDE INDUCED DIFFERENTIATION ASSOCIATED PROTEIN 2-RELATED"/>
    <property type="match status" value="1"/>
</dbReference>
<evidence type="ECO:0000313" key="3">
    <source>
        <dbReference type="Proteomes" id="UP001286174"/>
    </source>
</evidence>
<dbReference type="Proteomes" id="UP001286174">
    <property type="component" value="Unassembled WGS sequence"/>
</dbReference>
<dbReference type="Gene3D" id="3.40.220.10">
    <property type="entry name" value="Leucine Aminopeptidase, subunit E, domain 1"/>
    <property type="match status" value="1"/>
</dbReference>
<gene>
    <name evidence="2" type="ORF">MOZ60_08715</name>
</gene>
<dbReference type="RefSeq" id="WP_370596388.1">
    <property type="nucleotide sequence ID" value="NZ_JALBUR010000024.1"/>
</dbReference>
<dbReference type="PROSITE" id="PS51154">
    <property type="entry name" value="MACRO"/>
    <property type="match status" value="1"/>
</dbReference>
<dbReference type="PANTHER" id="PTHR11106:SF27">
    <property type="entry name" value="MACRO DOMAIN-CONTAINING PROTEIN"/>
    <property type="match status" value="1"/>
</dbReference>